<accession>A0A6L9MHU1</accession>
<dbReference type="InterPro" id="IPR001610">
    <property type="entry name" value="PAC"/>
</dbReference>
<dbReference type="EMBL" id="JAAAMJ010000007">
    <property type="protein sequence ID" value="NDV87268.1"/>
    <property type="molecule type" value="Genomic_DNA"/>
</dbReference>
<dbReference type="SMART" id="SM00086">
    <property type="entry name" value="PAC"/>
    <property type="match status" value="1"/>
</dbReference>
<dbReference type="PANTHER" id="PTHR44757:SF2">
    <property type="entry name" value="BIOFILM ARCHITECTURE MAINTENANCE PROTEIN MBAA"/>
    <property type="match status" value="1"/>
</dbReference>
<dbReference type="Pfam" id="PF08448">
    <property type="entry name" value="PAS_4"/>
    <property type="match status" value="1"/>
</dbReference>
<dbReference type="PROSITE" id="PS50887">
    <property type="entry name" value="GGDEF"/>
    <property type="match status" value="1"/>
</dbReference>
<dbReference type="InterPro" id="IPR052155">
    <property type="entry name" value="Biofilm_reg_signaling"/>
</dbReference>
<gene>
    <name evidence="3" type="ORF">GTW51_11215</name>
</gene>
<dbReference type="Gene3D" id="3.30.70.270">
    <property type="match status" value="1"/>
</dbReference>
<dbReference type="PROSITE" id="PS50113">
    <property type="entry name" value="PAC"/>
    <property type="match status" value="1"/>
</dbReference>
<dbReference type="InterPro" id="IPR043128">
    <property type="entry name" value="Rev_trsase/Diguanyl_cyclase"/>
</dbReference>
<name>A0A6L9MHU1_9HYPH</name>
<dbReference type="InterPro" id="IPR013656">
    <property type="entry name" value="PAS_4"/>
</dbReference>
<dbReference type="Pfam" id="PF00990">
    <property type="entry name" value="GGDEF"/>
    <property type="match status" value="1"/>
</dbReference>
<dbReference type="PANTHER" id="PTHR44757">
    <property type="entry name" value="DIGUANYLATE CYCLASE DGCP"/>
    <property type="match status" value="1"/>
</dbReference>
<dbReference type="InterPro" id="IPR000700">
    <property type="entry name" value="PAS-assoc_C"/>
</dbReference>
<reference evidence="3 4" key="1">
    <citation type="submission" date="2020-01" db="EMBL/GenBank/DDBJ databases">
        <title>Genomes of bacteria type strains.</title>
        <authorList>
            <person name="Chen J."/>
            <person name="Zhu S."/>
            <person name="Chen J."/>
        </authorList>
    </citation>
    <scope>NUCLEOTIDE SEQUENCE [LARGE SCALE GENOMIC DNA]</scope>
    <source>
        <strain evidence="3 4">KCTC 52919</strain>
    </source>
</reference>
<feature type="domain" description="GGDEF" evidence="2">
    <location>
        <begin position="196"/>
        <end position="327"/>
    </location>
</feature>
<keyword evidence="4" id="KW-1185">Reference proteome</keyword>
<dbReference type="InterPro" id="IPR035965">
    <property type="entry name" value="PAS-like_dom_sf"/>
</dbReference>
<organism evidence="3 4">
    <name type="scientific">Aurantimonas aggregata</name>
    <dbReference type="NCBI Taxonomy" id="2047720"/>
    <lineage>
        <taxon>Bacteria</taxon>
        <taxon>Pseudomonadati</taxon>
        <taxon>Pseudomonadota</taxon>
        <taxon>Alphaproteobacteria</taxon>
        <taxon>Hyphomicrobiales</taxon>
        <taxon>Aurantimonadaceae</taxon>
        <taxon>Aurantimonas</taxon>
    </lineage>
</organism>
<sequence>MARSVVRSSAAVRTAEPEALAALHRRVAAQEALIRRQAAALARSREVFERASAAARIGVWECNLADHALTWTDVVYDIFDLPRGVPPVRELTLECYPPDSRQALETLRSRAIEESSGFTLETEIVSAAGKRRWIRITATVESEDGKPVRIFGMKQDITEEKLLLEQTRYLAEFDVMTGLANRSRFQAGLATLAEGATGALLLVDLDGFKAINDSFGHAIGDDCLKVIATRLKELGGDAELVARIGGDEFALLVGPTTSDDAVTTLAETIVSALGRPIGCGGIQSTIGASIGIARVGDCSAADLFVRADMALYAAKESGRNTHRMFEPTMMLERRSNRAA</sequence>
<dbReference type="NCBIfam" id="TIGR00254">
    <property type="entry name" value="GGDEF"/>
    <property type="match status" value="1"/>
</dbReference>
<dbReference type="AlphaFoldDB" id="A0A6L9MHU1"/>
<dbReference type="InterPro" id="IPR029787">
    <property type="entry name" value="Nucleotide_cyclase"/>
</dbReference>
<dbReference type="InterPro" id="IPR000160">
    <property type="entry name" value="GGDEF_dom"/>
</dbReference>
<evidence type="ECO:0000313" key="4">
    <source>
        <dbReference type="Proteomes" id="UP000476332"/>
    </source>
</evidence>
<dbReference type="CDD" id="cd00130">
    <property type="entry name" value="PAS"/>
    <property type="match status" value="1"/>
</dbReference>
<dbReference type="CDD" id="cd01949">
    <property type="entry name" value="GGDEF"/>
    <property type="match status" value="1"/>
</dbReference>
<proteinExistence type="predicted"/>
<dbReference type="SUPFAM" id="SSF55073">
    <property type="entry name" value="Nucleotide cyclase"/>
    <property type="match status" value="1"/>
</dbReference>
<dbReference type="InterPro" id="IPR000014">
    <property type="entry name" value="PAS"/>
</dbReference>
<comment type="caution">
    <text evidence="3">The sequence shown here is derived from an EMBL/GenBank/DDBJ whole genome shotgun (WGS) entry which is preliminary data.</text>
</comment>
<dbReference type="Gene3D" id="2.10.70.100">
    <property type="match status" value="1"/>
</dbReference>
<dbReference type="SMART" id="SM00267">
    <property type="entry name" value="GGDEF"/>
    <property type="match status" value="1"/>
</dbReference>
<dbReference type="SUPFAM" id="SSF55785">
    <property type="entry name" value="PYP-like sensor domain (PAS domain)"/>
    <property type="match status" value="1"/>
</dbReference>
<evidence type="ECO:0000313" key="3">
    <source>
        <dbReference type="EMBL" id="NDV87268.1"/>
    </source>
</evidence>
<evidence type="ECO:0000259" key="1">
    <source>
        <dbReference type="PROSITE" id="PS50113"/>
    </source>
</evidence>
<feature type="domain" description="PAC" evidence="1">
    <location>
        <begin position="118"/>
        <end position="169"/>
    </location>
</feature>
<protein>
    <submittedName>
        <fullName evidence="3">Diguanylate cyclase</fullName>
    </submittedName>
</protein>
<evidence type="ECO:0000259" key="2">
    <source>
        <dbReference type="PROSITE" id="PS50887"/>
    </source>
</evidence>
<dbReference type="Gene3D" id="3.30.450.20">
    <property type="entry name" value="PAS domain"/>
    <property type="match status" value="1"/>
</dbReference>
<dbReference type="Proteomes" id="UP000476332">
    <property type="component" value="Unassembled WGS sequence"/>
</dbReference>